<dbReference type="EMBL" id="CM037154">
    <property type="protein sequence ID" value="KAH7861941.1"/>
    <property type="molecule type" value="Genomic_DNA"/>
</dbReference>
<sequence>MSLLRCECSVSLKSNPHDRALGQLEKEKMREFLELSMAEESFLKQKSRVKRLNFGLLGDKNSKYFFHRMCNQRTKHTVLSLDDSNGRKLEDPEAIKEEILGIIRLCLGILVVIKRMPEMFWSLLFKQRLWRQTELCLFNLLPWKLRKLSFL</sequence>
<evidence type="ECO:0000313" key="1">
    <source>
        <dbReference type="EMBL" id="KAH7861941.1"/>
    </source>
</evidence>
<gene>
    <name evidence="1" type="ORF">Vadar_032860</name>
</gene>
<protein>
    <submittedName>
        <fullName evidence="1">Uncharacterized protein</fullName>
    </submittedName>
</protein>
<reference evidence="1 2" key="1">
    <citation type="journal article" date="2021" name="Hortic Res">
        <title>High-quality reference genome and annotation aids understanding of berry development for evergreen blueberry (Vaccinium darrowii).</title>
        <authorList>
            <person name="Yu J."/>
            <person name="Hulse-Kemp A.M."/>
            <person name="Babiker E."/>
            <person name="Staton M."/>
        </authorList>
    </citation>
    <scope>NUCLEOTIDE SEQUENCE [LARGE SCALE GENOMIC DNA]</scope>
    <source>
        <strain evidence="2">cv. NJ 8807/NJ 8810</strain>
        <tissue evidence="1">Young leaf</tissue>
    </source>
</reference>
<name>A0ACB7Z7P7_9ERIC</name>
<comment type="caution">
    <text evidence="1">The sequence shown here is derived from an EMBL/GenBank/DDBJ whole genome shotgun (WGS) entry which is preliminary data.</text>
</comment>
<dbReference type="Proteomes" id="UP000828048">
    <property type="component" value="Chromosome 4"/>
</dbReference>
<proteinExistence type="predicted"/>
<accession>A0ACB7Z7P7</accession>
<organism evidence="1 2">
    <name type="scientific">Vaccinium darrowii</name>
    <dbReference type="NCBI Taxonomy" id="229202"/>
    <lineage>
        <taxon>Eukaryota</taxon>
        <taxon>Viridiplantae</taxon>
        <taxon>Streptophyta</taxon>
        <taxon>Embryophyta</taxon>
        <taxon>Tracheophyta</taxon>
        <taxon>Spermatophyta</taxon>
        <taxon>Magnoliopsida</taxon>
        <taxon>eudicotyledons</taxon>
        <taxon>Gunneridae</taxon>
        <taxon>Pentapetalae</taxon>
        <taxon>asterids</taxon>
        <taxon>Ericales</taxon>
        <taxon>Ericaceae</taxon>
        <taxon>Vaccinioideae</taxon>
        <taxon>Vaccinieae</taxon>
        <taxon>Vaccinium</taxon>
    </lineage>
</organism>
<keyword evidence="2" id="KW-1185">Reference proteome</keyword>
<evidence type="ECO:0000313" key="2">
    <source>
        <dbReference type="Proteomes" id="UP000828048"/>
    </source>
</evidence>